<keyword evidence="2" id="KW-1185">Reference proteome</keyword>
<dbReference type="EMBL" id="SJZB01000051">
    <property type="protein sequence ID" value="TCJ11682.1"/>
    <property type="molecule type" value="Genomic_DNA"/>
</dbReference>
<dbReference type="SUPFAM" id="SSF52833">
    <property type="entry name" value="Thioredoxin-like"/>
    <property type="match status" value="1"/>
</dbReference>
<name>A0A4R1B107_9PROT</name>
<evidence type="ECO:0000313" key="1">
    <source>
        <dbReference type="EMBL" id="TCJ11682.1"/>
    </source>
</evidence>
<gene>
    <name evidence="1" type="ORF">EZJ19_14810</name>
</gene>
<reference evidence="1 2" key="1">
    <citation type="submission" date="2019-03" db="EMBL/GenBank/DDBJ databases">
        <title>Genome sequence of Thiobacillaceae bacterium LSR1, a sulfur-oxidizing bacterium isolated from freshwater sediment.</title>
        <authorList>
            <person name="Li S."/>
        </authorList>
    </citation>
    <scope>NUCLEOTIDE SEQUENCE [LARGE SCALE GENOMIC DNA]</scope>
    <source>
        <strain evidence="1 2">LSR1</strain>
    </source>
</reference>
<dbReference type="Gene3D" id="3.40.30.10">
    <property type="entry name" value="Glutaredoxin"/>
    <property type="match status" value="1"/>
</dbReference>
<dbReference type="RefSeq" id="WP_131448936.1">
    <property type="nucleotide sequence ID" value="NZ_SJZB01000051.1"/>
</dbReference>
<accession>A0A4R1B107</accession>
<dbReference type="OrthoDB" id="9800597at2"/>
<protein>
    <submittedName>
        <fullName evidence="1">(2Fe-2S) ferredoxin domain-containing protein</fullName>
    </submittedName>
</protein>
<dbReference type="Proteomes" id="UP000295443">
    <property type="component" value="Unassembled WGS sequence"/>
</dbReference>
<organism evidence="1 2">
    <name type="scientific">Parasulfuritortus cantonensis</name>
    <dbReference type="NCBI Taxonomy" id="2528202"/>
    <lineage>
        <taxon>Bacteria</taxon>
        <taxon>Pseudomonadati</taxon>
        <taxon>Pseudomonadota</taxon>
        <taxon>Betaproteobacteria</taxon>
        <taxon>Nitrosomonadales</taxon>
        <taxon>Thiobacillaceae</taxon>
        <taxon>Parasulfuritortus</taxon>
    </lineage>
</organism>
<comment type="caution">
    <text evidence="1">The sequence shown here is derived from an EMBL/GenBank/DDBJ whole genome shotgun (WGS) entry which is preliminary data.</text>
</comment>
<dbReference type="InterPro" id="IPR036249">
    <property type="entry name" value="Thioredoxin-like_sf"/>
</dbReference>
<proteinExistence type="predicted"/>
<evidence type="ECO:0000313" key="2">
    <source>
        <dbReference type="Proteomes" id="UP000295443"/>
    </source>
</evidence>
<dbReference type="AlphaFoldDB" id="A0A4R1B107"/>
<dbReference type="CDD" id="cd02980">
    <property type="entry name" value="TRX_Fd_family"/>
    <property type="match status" value="1"/>
</dbReference>
<sequence>MPRPQKHVFVCSQTRPPGHPRGSCAEKGCRDVLDEFYFQFQQRQCFDTVAITATGCLGPCSTGTNVLVYPEGIMYGNVTKDDVAAIFDEHLLGGTPVERLKVPADLW</sequence>